<dbReference type="InterPro" id="IPR046450">
    <property type="entry name" value="PA_dom_sf"/>
</dbReference>
<keyword evidence="9" id="KW-0479">Metal-binding</keyword>
<evidence type="ECO:0000256" key="19">
    <source>
        <dbReference type="ARBA" id="ARBA00025833"/>
    </source>
</evidence>
<dbReference type="AlphaFoldDB" id="A0A5D5AHP2"/>
<keyword evidence="15" id="KW-0482">Metalloprotease</keyword>
<evidence type="ECO:0000256" key="3">
    <source>
        <dbReference type="ARBA" id="ARBA00004555"/>
    </source>
</evidence>
<evidence type="ECO:0000256" key="14">
    <source>
        <dbReference type="ARBA" id="ARBA00023034"/>
    </source>
</evidence>
<evidence type="ECO:0000313" key="24">
    <source>
        <dbReference type="Proteomes" id="UP000324104"/>
    </source>
</evidence>
<evidence type="ECO:0000256" key="1">
    <source>
        <dbReference type="ARBA" id="ARBA00004240"/>
    </source>
</evidence>
<keyword evidence="17" id="KW-0325">Glycoprotein</keyword>
<accession>A0A5D5AHP2</accession>
<evidence type="ECO:0000256" key="16">
    <source>
        <dbReference type="ARBA" id="ARBA00023145"/>
    </source>
</evidence>
<dbReference type="GO" id="GO:0005576">
    <property type="term" value="C:extracellular region"/>
    <property type="evidence" value="ECO:0007669"/>
    <property type="project" value="UniProtKB-SubCell"/>
</dbReference>
<sequence length="451" mass="48034">MTVSADLIGDAYSAAHVWDVLERLTDVESRAAGSDGEMEAARILAETFERYDCNNVERRQFSIPGWTRGRSALTVHGESDRQYDRSHQVLALPRSPAATVTAPLIDLGDGVPPEFAETDLDGAIVLVSSATPATSDRWIHRTEKYYRAVEAGATGFIFANEQVGCLPATGNVGSGDGAGAIPAVGVSRELGSRLARTCERGDPSVTLTVDCENERTTSQSVTATLGPETGPEVLVTAHHDAHDISEGATDNAAGCAVVTEVARLLATATRDLETRVRFVTFGAEELHLLGSEAWAAETDPETVRAVINLDGVGSSRDPVVSTHGIDAIGAAFEATSDDLGVPIELDDGLVPWGDQWPFVYRGIPGAMVTAKDDGDALRGWGHTHADTLDKVDRRDLRALAVPTTAAVTELLAAEDVDRRSPEEIREAAVEEGHAEGMRMTGVWPWESASQD</sequence>
<dbReference type="PANTHER" id="PTHR12053">
    <property type="entry name" value="PROTEASE FAMILY M28 PLASMA GLUTAMATE CARBOXYPEPTIDASE-RELATED"/>
    <property type="match status" value="1"/>
</dbReference>
<keyword evidence="16" id="KW-0865">Zymogen</keyword>
<dbReference type="EMBL" id="VTAW01000038">
    <property type="protein sequence ID" value="TYT60535.1"/>
    <property type="molecule type" value="Genomic_DNA"/>
</dbReference>
<evidence type="ECO:0000256" key="12">
    <source>
        <dbReference type="ARBA" id="ARBA00022824"/>
    </source>
</evidence>
<dbReference type="Gene3D" id="3.40.630.10">
    <property type="entry name" value="Zn peptidases"/>
    <property type="match status" value="1"/>
</dbReference>
<dbReference type="InterPro" id="IPR039866">
    <property type="entry name" value="CPQ"/>
</dbReference>
<evidence type="ECO:0000256" key="4">
    <source>
        <dbReference type="ARBA" id="ARBA00004613"/>
    </source>
</evidence>
<dbReference type="GO" id="GO:0005764">
    <property type="term" value="C:lysosome"/>
    <property type="evidence" value="ECO:0007669"/>
    <property type="project" value="UniProtKB-SubCell"/>
</dbReference>
<keyword evidence="18" id="KW-0458">Lysosome</keyword>
<evidence type="ECO:0000256" key="15">
    <source>
        <dbReference type="ARBA" id="ARBA00023049"/>
    </source>
</evidence>
<dbReference type="Gene3D" id="3.50.30.30">
    <property type="match status" value="1"/>
</dbReference>
<gene>
    <name evidence="23" type="ORF">FYC77_18370</name>
</gene>
<evidence type="ECO:0000256" key="17">
    <source>
        <dbReference type="ARBA" id="ARBA00023180"/>
    </source>
</evidence>
<reference evidence="23 24" key="1">
    <citation type="submission" date="2019-08" db="EMBL/GenBank/DDBJ databases">
        <title>Archaea genome.</title>
        <authorList>
            <person name="Kajale S."/>
            <person name="Shouche Y."/>
            <person name="Deshpande N."/>
            <person name="Sharma A."/>
        </authorList>
    </citation>
    <scope>NUCLEOTIDE SEQUENCE [LARGE SCALE GENOMIC DNA]</scope>
    <source>
        <strain evidence="23 24">ESP3B_9</strain>
    </source>
</reference>
<evidence type="ECO:0000259" key="21">
    <source>
        <dbReference type="Pfam" id="PF02225"/>
    </source>
</evidence>
<evidence type="ECO:0000256" key="9">
    <source>
        <dbReference type="ARBA" id="ARBA00022723"/>
    </source>
</evidence>
<evidence type="ECO:0000256" key="8">
    <source>
        <dbReference type="ARBA" id="ARBA00022670"/>
    </source>
</evidence>
<proteinExistence type="predicted"/>
<evidence type="ECO:0000256" key="2">
    <source>
        <dbReference type="ARBA" id="ARBA00004371"/>
    </source>
</evidence>
<keyword evidence="7" id="KW-0121">Carboxypeptidase</keyword>
<dbReference type="GO" id="GO:0046872">
    <property type="term" value="F:metal ion binding"/>
    <property type="evidence" value="ECO:0007669"/>
    <property type="project" value="UniProtKB-KW"/>
</dbReference>
<dbReference type="InterPro" id="IPR003137">
    <property type="entry name" value="PA_domain"/>
</dbReference>
<dbReference type="SUPFAM" id="SSF53187">
    <property type="entry name" value="Zn-dependent exopeptidases"/>
    <property type="match status" value="1"/>
</dbReference>
<evidence type="ECO:0000256" key="7">
    <source>
        <dbReference type="ARBA" id="ARBA00022645"/>
    </source>
</evidence>
<comment type="subcellular location">
    <subcellularLocation>
        <location evidence="1">Endoplasmic reticulum</location>
    </subcellularLocation>
    <subcellularLocation>
        <location evidence="3">Golgi apparatus</location>
    </subcellularLocation>
    <subcellularLocation>
        <location evidence="2">Lysosome</location>
    </subcellularLocation>
    <subcellularLocation>
        <location evidence="4">Secreted</location>
    </subcellularLocation>
</comment>
<dbReference type="Pfam" id="PF02225">
    <property type="entry name" value="PA"/>
    <property type="match status" value="1"/>
</dbReference>
<evidence type="ECO:0000256" key="6">
    <source>
        <dbReference type="ARBA" id="ARBA00022525"/>
    </source>
</evidence>
<evidence type="ECO:0000256" key="20">
    <source>
        <dbReference type="ARBA" id="ARBA00033328"/>
    </source>
</evidence>
<dbReference type="SUPFAM" id="SSF52025">
    <property type="entry name" value="PA domain"/>
    <property type="match status" value="1"/>
</dbReference>
<name>A0A5D5AHP2_9EURY</name>
<dbReference type="Proteomes" id="UP000324104">
    <property type="component" value="Unassembled WGS sequence"/>
</dbReference>
<keyword evidence="8" id="KW-0645">Protease</keyword>
<protein>
    <recommendedName>
        <fullName evidence="5">Carboxypeptidase Q</fullName>
    </recommendedName>
    <alternativeName>
        <fullName evidence="20">Plasma glutamate carboxypeptidase</fullName>
    </alternativeName>
</protein>
<dbReference type="GO" id="GO:0070573">
    <property type="term" value="F:metallodipeptidase activity"/>
    <property type="evidence" value="ECO:0007669"/>
    <property type="project" value="InterPro"/>
</dbReference>
<evidence type="ECO:0000256" key="18">
    <source>
        <dbReference type="ARBA" id="ARBA00023228"/>
    </source>
</evidence>
<keyword evidence="13" id="KW-0862">Zinc</keyword>
<comment type="caution">
    <text evidence="23">The sequence shown here is derived from an EMBL/GenBank/DDBJ whole genome shotgun (WGS) entry which is preliminary data.</text>
</comment>
<evidence type="ECO:0000313" key="23">
    <source>
        <dbReference type="EMBL" id="TYT60535.1"/>
    </source>
</evidence>
<organism evidence="23 24">
    <name type="scientific">Natrialba swarupiae</name>
    <dbReference type="NCBI Taxonomy" id="2448032"/>
    <lineage>
        <taxon>Archaea</taxon>
        <taxon>Methanobacteriati</taxon>
        <taxon>Methanobacteriota</taxon>
        <taxon>Stenosarchaea group</taxon>
        <taxon>Halobacteria</taxon>
        <taxon>Halobacteriales</taxon>
        <taxon>Natrialbaceae</taxon>
        <taxon>Natrialba</taxon>
    </lineage>
</organism>
<dbReference type="GO" id="GO:0004180">
    <property type="term" value="F:carboxypeptidase activity"/>
    <property type="evidence" value="ECO:0007669"/>
    <property type="project" value="UniProtKB-KW"/>
</dbReference>
<evidence type="ECO:0000256" key="10">
    <source>
        <dbReference type="ARBA" id="ARBA00022729"/>
    </source>
</evidence>
<feature type="domain" description="PA" evidence="21">
    <location>
        <begin position="100"/>
        <end position="194"/>
    </location>
</feature>
<evidence type="ECO:0000256" key="13">
    <source>
        <dbReference type="ARBA" id="ARBA00022833"/>
    </source>
</evidence>
<comment type="subunit">
    <text evidence="19">Homodimer. The monomeric form is inactive while the homodimer is active.</text>
</comment>
<keyword evidence="14" id="KW-0333">Golgi apparatus</keyword>
<keyword evidence="11" id="KW-0378">Hydrolase</keyword>
<evidence type="ECO:0000256" key="5">
    <source>
        <dbReference type="ARBA" id="ARBA00014116"/>
    </source>
</evidence>
<keyword evidence="12" id="KW-0256">Endoplasmic reticulum</keyword>
<dbReference type="RefSeq" id="WP_149082955.1">
    <property type="nucleotide sequence ID" value="NZ_VTAW01000038.1"/>
</dbReference>
<dbReference type="Pfam" id="PF04389">
    <property type="entry name" value="Peptidase_M28"/>
    <property type="match status" value="1"/>
</dbReference>
<evidence type="ECO:0000256" key="11">
    <source>
        <dbReference type="ARBA" id="ARBA00022801"/>
    </source>
</evidence>
<evidence type="ECO:0000259" key="22">
    <source>
        <dbReference type="Pfam" id="PF04389"/>
    </source>
</evidence>
<dbReference type="PANTHER" id="PTHR12053:SF3">
    <property type="entry name" value="CARBOXYPEPTIDASE Q"/>
    <property type="match status" value="1"/>
</dbReference>
<keyword evidence="10" id="KW-0732">Signal</keyword>
<keyword evidence="24" id="KW-1185">Reference proteome</keyword>
<dbReference type="GO" id="GO:0006508">
    <property type="term" value="P:proteolysis"/>
    <property type="evidence" value="ECO:0007669"/>
    <property type="project" value="UniProtKB-KW"/>
</dbReference>
<dbReference type="InterPro" id="IPR007484">
    <property type="entry name" value="Peptidase_M28"/>
</dbReference>
<feature type="domain" description="Peptidase M28" evidence="22">
    <location>
        <begin position="221"/>
        <end position="399"/>
    </location>
</feature>
<keyword evidence="6" id="KW-0964">Secreted</keyword>